<dbReference type="Proteomes" id="UP000534783">
    <property type="component" value="Unassembled WGS sequence"/>
</dbReference>
<evidence type="ECO:0000256" key="5">
    <source>
        <dbReference type="ARBA" id="ARBA00038253"/>
    </source>
</evidence>
<dbReference type="InterPro" id="IPR051476">
    <property type="entry name" value="Bac_ResReg_Asp_Phosphatase"/>
</dbReference>
<keyword evidence="2" id="KW-0963">Cytoplasm</keyword>
<dbReference type="SUPFAM" id="SSF48452">
    <property type="entry name" value="TPR-like"/>
    <property type="match status" value="2"/>
</dbReference>
<gene>
    <name evidence="7" type="ORF">MNODULE_00950</name>
</gene>
<comment type="similarity">
    <text evidence="5">Belongs to the Rap family.</text>
</comment>
<evidence type="ECO:0000256" key="4">
    <source>
        <dbReference type="ARBA" id="ARBA00022803"/>
    </source>
</evidence>
<reference evidence="7 8" key="1">
    <citation type="journal article" date="2020" name="Nature">
        <title>Bacterial chemolithoautotrophy via manganese oxidation.</title>
        <authorList>
            <person name="Yu H."/>
            <person name="Leadbetter J.R."/>
        </authorList>
    </citation>
    <scope>NUCLEOTIDE SEQUENCE [LARGE SCALE GENOMIC DNA]</scope>
    <source>
        <strain evidence="7 8">Mn-1</strain>
    </source>
</reference>
<accession>A0A7X6DLA8</accession>
<dbReference type="PANTHER" id="PTHR46630:SF1">
    <property type="entry name" value="TETRATRICOPEPTIDE REPEAT PROTEIN 29"/>
    <property type="match status" value="1"/>
</dbReference>
<comment type="caution">
    <text evidence="7">The sequence shown here is derived from an EMBL/GenBank/DDBJ whole genome shotgun (WGS) entry which is preliminary data.</text>
</comment>
<feature type="repeat" description="TPR" evidence="6">
    <location>
        <begin position="87"/>
        <end position="120"/>
    </location>
</feature>
<dbReference type="PANTHER" id="PTHR46630">
    <property type="entry name" value="TETRATRICOPEPTIDE REPEAT PROTEIN 29"/>
    <property type="match status" value="1"/>
</dbReference>
<evidence type="ECO:0000313" key="8">
    <source>
        <dbReference type="Proteomes" id="UP000534783"/>
    </source>
</evidence>
<organism evidence="7 8">
    <name type="scientific">Candidatus Manganitrophus noduliformans</name>
    <dbReference type="NCBI Taxonomy" id="2606439"/>
    <lineage>
        <taxon>Bacteria</taxon>
        <taxon>Pseudomonadati</taxon>
        <taxon>Nitrospirota</taxon>
        <taxon>Nitrospiria</taxon>
        <taxon>Candidatus Troglogloeales</taxon>
        <taxon>Candidatus Manganitrophaceae</taxon>
        <taxon>Candidatus Manganitrophus</taxon>
    </lineage>
</organism>
<evidence type="ECO:0000256" key="2">
    <source>
        <dbReference type="ARBA" id="ARBA00022490"/>
    </source>
</evidence>
<keyword evidence="4 6" id="KW-0802">TPR repeat</keyword>
<evidence type="ECO:0000256" key="6">
    <source>
        <dbReference type="PROSITE-ProRule" id="PRU00339"/>
    </source>
</evidence>
<dbReference type="PROSITE" id="PS50005">
    <property type="entry name" value="TPR"/>
    <property type="match status" value="2"/>
</dbReference>
<proteinExistence type="inferred from homology"/>
<keyword evidence="8" id="KW-1185">Reference proteome</keyword>
<sequence>MTSNKNHSGIFLQGMIFLHRGQFESARRCFGQALEEARAGGKADQLRAVLLNLGNASAALGDREKARSCYLEILALDREEPDAKTVGQTLVNLGNLCREAGEFERARAYYLEAADLLQENTDDLSSGLLYSNRGLLEEATGQMEEAITLFRKAIEFHKKAGHEEGLAATWGQLGRAFLQRDQDRDAETCFNYAATHFSRLGDPAGESEALRGLAAVYEGRGDRELALHCLGRITEIRERYRLPPDARDQEQSDRLRRK</sequence>
<dbReference type="Pfam" id="PF13424">
    <property type="entry name" value="TPR_12"/>
    <property type="match status" value="2"/>
</dbReference>
<keyword evidence="3" id="KW-0677">Repeat</keyword>
<dbReference type="GO" id="GO:0005737">
    <property type="term" value="C:cytoplasm"/>
    <property type="evidence" value="ECO:0007669"/>
    <property type="project" value="UniProtKB-SubCell"/>
</dbReference>
<name>A0A7X6DLA8_9BACT</name>
<dbReference type="AlphaFoldDB" id="A0A7X6DLA8"/>
<dbReference type="InterPro" id="IPR011990">
    <property type="entry name" value="TPR-like_helical_dom_sf"/>
</dbReference>
<feature type="repeat" description="TPR" evidence="6">
    <location>
        <begin position="127"/>
        <end position="160"/>
    </location>
</feature>
<evidence type="ECO:0000313" key="7">
    <source>
        <dbReference type="EMBL" id="NKE69320.1"/>
    </source>
</evidence>
<dbReference type="RefSeq" id="WP_168057629.1">
    <property type="nucleotide sequence ID" value="NZ_VTOW01000001.1"/>
</dbReference>
<evidence type="ECO:0000256" key="3">
    <source>
        <dbReference type="ARBA" id="ARBA00022737"/>
    </source>
</evidence>
<dbReference type="SMART" id="SM00028">
    <property type="entry name" value="TPR"/>
    <property type="match status" value="6"/>
</dbReference>
<evidence type="ECO:0000256" key="1">
    <source>
        <dbReference type="ARBA" id="ARBA00004496"/>
    </source>
</evidence>
<protein>
    <submittedName>
        <fullName evidence="7">Tetratricopeptide repeat protein</fullName>
    </submittedName>
</protein>
<dbReference type="InterPro" id="IPR019734">
    <property type="entry name" value="TPR_rpt"/>
</dbReference>
<dbReference type="Gene3D" id="1.25.40.10">
    <property type="entry name" value="Tetratricopeptide repeat domain"/>
    <property type="match status" value="2"/>
</dbReference>
<comment type="subcellular location">
    <subcellularLocation>
        <location evidence="1">Cytoplasm</location>
    </subcellularLocation>
</comment>
<dbReference type="EMBL" id="VTOW01000001">
    <property type="protein sequence ID" value="NKE69320.1"/>
    <property type="molecule type" value="Genomic_DNA"/>
</dbReference>